<proteinExistence type="inferred from homology"/>
<evidence type="ECO:0000256" key="6">
    <source>
        <dbReference type="SAM" id="MobiDB-lite"/>
    </source>
</evidence>
<dbReference type="CDD" id="cd11042">
    <property type="entry name" value="CYP51-like"/>
    <property type="match status" value="1"/>
</dbReference>
<dbReference type="PRINTS" id="PR00385">
    <property type="entry name" value="P450"/>
</dbReference>
<keyword evidence="2 5" id="KW-0349">Heme</keyword>
<dbReference type="PRINTS" id="PR00465">
    <property type="entry name" value="EP450IV"/>
</dbReference>
<evidence type="ECO:0000313" key="7">
    <source>
        <dbReference type="EMBL" id="KAK1686232.1"/>
    </source>
</evidence>
<dbReference type="Pfam" id="PF00067">
    <property type="entry name" value="p450"/>
    <property type="match status" value="1"/>
</dbReference>
<feature type="region of interest" description="Disordered" evidence="6">
    <location>
        <begin position="392"/>
        <end position="447"/>
    </location>
</feature>
<comment type="similarity">
    <text evidence="1">Belongs to the cytochrome P450 family.</text>
</comment>
<dbReference type="Proteomes" id="UP001231189">
    <property type="component" value="Unassembled WGS sequence"/>
</dbReference>
<dbReference type="GO" id="GO:0020037">
    <property type="term" value="F:heme binding"/>
    <property type="evidence" value="ECO:0007669"/>
    <property type="project" value="InterPro"/>
</dbReference>
<dbReference type="PANTHER" id="PTHR24304:SF2">
    <property type="entry name" value="24-HYDROXYCHOLESTEROL 7-ALPHA-HYDROXYLASE"/>
    <property type="match status" value="1"/>
</dbReference>
<evidence type="ECO:0000256" key="3">
    <source>
        <dbReference type="ARBA" id="ARBA00022723"/>
    </source>
</evidence>
<evidence type="ECO:0000256" key="4">
    <source>
        <dbReference type="ARBA" id="ARBA00023004"/>
    </source>
</evidence>
<evidence type="ECO:0000256" key="5">
    <source>
        <dbReference type="PIRSR" id="PIRSR602403-1"/>
    </source>
</evidence>
<reference evidence="7" key="1">
    <citation type="submission" date="2023-07" db="EMBL/GenBank/DDBJ databases">
        <title>A chromosome-level genome assembly of Lolium multiflorum.</title>
        <authorList>
            <person name="Chen Y."/>
            <person name="Copetti D."/>
            <person name="Kolliker R."/>
            <person name="Studer B."/>
        </authorList>
    </citation>
    <scope>NUCLEOTIDE SEQUENCE</scope>
    <source>
        <strain evidence="7">02402/16</strain>
        <tissue evidence="7">Leaf</tissue>
    </source>
</reference>
<keyword evidence="4 5" id="KW-0408">Iron</keyword>
<dbReference type="Gene3D" id="1.10.630.10">
    <property type="entry name" value="Cytochrome P450"/>
    <property type="match status" value="1"/>
</dbReference>
<dbReference type="InterPro" id="IPR050529">
    <property type="entry name" value="CYP450_sterol_14alpha_dmase"/>
</dbReference>
<evidence type="ECO:0000313" key="8">
    <source>
        <dbReference type="Proteomes" id="UP001231189"/>
    </source>
</evidence>
<dbReference type="EMBL" id="JAUUTY010000002">
    <property type="protein sequence ID" value="KAK1686232.1"/>
    <property type="molecule type" value="Genomic_DNA"/>
</dbReference>
<evidence type="ECO:0008006" key="9">
    <source>
        <dbReference type="Google" id="ProtNLM"/>
    </source>
</evidence>
<dbReference type="SUPFAM" id="SSF48264">
    <property type="entry name" value="Cytochrome P450"/>
    <property type="match status" value="1"/>
</dbReference>
<dbReference type="GO" id="GO:0005506">
    <property type="term" value="F:iron ion binding"/>
    <property type="evidence" value="ECO:0007669"/>
    <property type="project" value="InterPro"/>
</dbReference>
<dbReference type="InterPro" id="IPR001128">
    <property type="entry name" value="Cyt_P450"/>
</dbReference>
<comment type="cofactor">
    <cofactor evidence="5">
        <name>heme</name>
        <dbReference type="ChEBI" id="CHEBI:30413"/>
    </cofactor>
</comment>
<organism evidence="7 8">
    <name type="scientific">Lolium multiflorum</name>
    <name type="common">Italian ryegrass</name>
    <name type="synonym">Lolium perenne subsp. multiflorum</name>
    <dbReference type="NCBI Taxonomy" id="4521"/>
    <lineage>
        <taxon>Eukaryota</taxon>
        <taxon>Viridiplantae</taxon>
        <taxon>Streptophyta</taxon>
        <taxon>Embryophyta</taxon>
        <taxon>Tracheophyta</taxon>
        <taxon>Spermatophyta</taxon>
        <taxon>Magnoliopsida</taxon>
        <taxon>Liliopsida</taxon>
        <taxon>Poales</taxon>
        <taxon>Poaceae</taxon>
        <taxon>BOP clade</taxon>
        <taxon>Pooideae</taxon>
        <taxon>Poodae</taxon>
        <taxon>Poeae</taxon>
        <taxon>Poeae Chloroplast Group 2 (Poeae type)</taxon>
        <taxon>Loliodinae</taxon>
        <taxon>Loliinae</taxon>
        <taxon>Lolium</taxon>
    </lineage>
</organism>
<sequence length="594" mass="66887">MEQTRFFVESLRPAQLRSYVDPMVQEVENYFAKWGEQGVVDLKYEFEELLMLISSRCLVGKEVREKMFGEFCTLFHEIEEGVNFASFMFPYIPIPVNRRRDRARIRLTRIISEVVRSRKIFNRVEDDVLQRFIDSTYKGGRGTTVEEVSGMMLGLIFAGKHTSAMTTTWTGAYLLSHTKYFDAALEEQKQIIRKYNGNIDYNILSQMVTLHSCIKEAARMHPALPTLVRQVKKDTTVRTKEGHEYVIPRGDTLVNLVMVNNRLAHIYKDPMVYDPDRFRPGREEDKVGGKFSYTSFGGGRHACGGEAYAYMQIKIIFSHLLRNFELKLISSFPKPDWSKFLPEPKGNVMVSYKRCHLPSTYEEGESIARGGEEQLDKKLDVKLDMELYMKTSHGRAREEREACAKGGDAVQAGARPGPTGRAAGPPGPSPGRPASTPDQPGPNRVSRLCQPGQIQYEEGASIARGGEEQLDKKLDVKLDMEMDMKTSHGRAREEREACAKGGDAVQAGARPGSTLAPESLVLRHTTLLHQQPSRGLHLLLAVESEESPDEEEMAEYAHAEETAKAVEAVKTVEAVDKGLSCQCLWIVDLGFHKK</sequence>
<dbReference type="InterPro" id="IPR036396">
    <property type="entry name" value="Cyt_P450_sf"/>
</dbReference>
<name>A0AAD8TR24_LOLMU</name>
<protein>
    <recommendedName>
        <fullName evidence="9">Obtusifoliol 14-alpha demethylase</fullName>
    </recommendedName>
</protein>
<dbReference type="GO" id="GO:0016705">
    <property type="term" value="F:oxidoreductase activity, acting on paired donors, with incorporation or reduction of molecular oxygen"/>
    <property type="evidence" value="ECO:0007669"/>
    <property type="project" value="InterPro"/>
</dbReference>
<feature type="binding site" description="axial binding residue" evidence="5">
    <location>
        <position position="303"/>
    </location>
    <ligand>
        <name>heme</name>
        <dbReference type="ChEBI" id="CHEBI:30413"/>
    </ligand>
    <ligandPart>
        <name>Fe</name>
        <dbReference type="ChEBI" id="CHEBI:18248"/>
    </ligandPart>
</feature>
<evidence type="ECO:0000256" key="2">
    <source>
        <dbReference type="ARBA" id="ARBA00022617"/>
    </source>
</evidence>
<keyword evidence="8" id="KW-1185">Reference proteome</keyword>
<evidence type="ECO:0000256" key="1">
    <source>
        <dbReference type="ARBA" id="ARBA00010617"/>
    </source>
</evidence>
<accession>A0AAD8TR24</accession>
<dbReference type="GO" id="GO:0004497">
    <property type="term" value="F:monooxygenase activity"/>
    <property type="evidence" value="ECO:0007669"/>
    <property type="project" value="InterPro"/>
</dbReference>
<comment type="caution">
    <text evidence="7">The sequence shown here is derived from an EMBL/GenBank/DDBJ whole genome shotgun (WGS) entry which is preliminary data.</text>
</comment>
<keyword evidence="3 5" id="KW-0479">Metal-binding</keyword>
<gene>
    <name evidence="7" type="ORF">QYE76_047080</name>
</gene>
<dbReference type="AlphaFoldDB" id="A0AAD8TR24"/>
<dbReference type="InterPro" id="IPR002403">
    <property type="entry name" value="Cyt_P450_E_grp-IV"/>
</dbReference>
<feature type="compositionally biased region" description="Low complexity" evidence="6">
    <location>
        <begin position="412"/>
        <end position="424"/>
    </location>
</feature>
<dbReference type="PANTHER" id="PTHR24304">
    <property type="entry name" value="CYTOCHROME P450 FAMILY 7"/>
    <property type="match status" value="1"/>
</dbReference>